<keyword evidence="2" id="KW-1185">Reference proteome</keyword>
<comment type="caution">
    <text evidence="1">The sequence shown here is derived from an EMBL/GenBank/DDBJ whole genome shotgun (WGS) entry which is preliminary data.</text>
</comment>
<sequence>MYSVSAHPPRLEPPIASWALSLTRGRWSSFQGSLSERRSRSDFVDE</sequence>
<evidence type="ECO:0000313" key="2">
    <source>
        <dbReference type="Proteomes" id="UP000265520"/>
    </source>
</evidence>
<evidence type="ECO:0000313" key="1">
    <source>
        <dbReference type="EMBL" id="MCI92489.1"/>
    </source>
</evidence>
<name>A0A392VYC9_9FABA</name>
<dbReference type="EMBL" id="LXQA011302624">
    <property type="protein sequence ID" value="MCI92489.1"/>
    <property type="molecule type" value="Genomic_DNA"/>
</dbReference>
<reference evidence="1 2" key="1">
    <citation type="journal article" date="2018" name="Front. Plant Sci.">
        <title>Red Clover (Trifolium pratense) and Zigzag Clover (T. medium) - A Picture of Genomic Similarities and Differences.</title>
        <authorList>
            <person name="Dluhosova J."/>
            <person name="Istvanek J."/>
            <person name="Nedelnik J."/>
            <person name="Repkova J."/>
        </authorList>
    </citation>
    <scope>NUCLEOTIDE SEQUENCE [LARGE SCALE GENOMIC DNA]</scope>
    <source>
        <strain evidence="2">cv. 10/8</strain>
        <tissue evidence="1">Leaf</tissue>
    </source>
</reference>
<proteinExistence type="predicted"/>
<protein>
    <submittedName>
        <fullName evidence="1">Uncharacterized protein</fullName>
    </submittedName>
</protein>
<dbReference type="AlphaFoldDB" id="A0A392VYC9"/>
<feature type="non-terminal residue" evidence="1">
    <location>
        <position position="46"/>
    </location>
</feature>
<accession>A0A392VYC9</accession>
<organism evidence="1 2">
    <name type="scientific">Trifolium medium</name>
    <dbReference type="NCBI Taxonomy" id="97028"/>
    <lineage>
        <taxon>Eukaryota</taxon>
        <taxon>Viridiplantae</taxon>
        <taxon>Streptophyta</taxon>
        <taxon>Embryophyta</taxon>
        <taxon>Tracheophyta</taxon>
        <taxon>Spermatophyta</taxon>
        <taxon>Magnoliopsida</taxon>
        <taxon>eudicotyledons</taxon>
        <taxon>Gunneridae</taxon>
        <taxon>Pentapetalae</taxon>
        <taxon>rosids</taxon>
        <taxon>fabids</taxon>
        <taxon>Fabales</taxon>
        <taxon>Fabaceae</taxon>
        <taxon>Papilionoideae</taxon>
        <taxon>50 kb inversion clade</taxon>
        <taxon>NPAAA clade</taxon>
        <taxon>Hologalegina</taxon>
        <taxon>IRL clade</taxon>
        <taxon>Trifolieae</taxon>
        <taxon>Trifolium</taxon>
    </lineage>
</organism>
<dbReference type="Proteomes" id="UP000265520">
    <property type="component" value="Unassembled WGS sequence"/>
</dbReference>